<name>C1DL40_AZOVD</name>
<keyword evidence="1" id="KW-0732">Signal</keyword>
<dbReference type="Pfam" id="PF10976">
    <property type="entry name" value="DUF2790"/>
    <property type="match status" value="1"/>
</dbReference>
<dbReference type="AlphaFoldDB" id="C1DL40"/>
<reference evidence="2 3" key="1">
    <citation type="journal article" date="2009" name="J. Bacteriol.">
        <title>Genome sequence of Azotobacter vinelandii, an obligate aerobe specialized to support diverse anaerobic metabolic processes.</title>
        <authorList>
            <person name="Setubal J.C."/>
            <person name="dos Santos P."/>
            <person name="Goldman B.S."/>
            <person name="Ertesvag H."/>
            <person name="Espin G."/>
            <person name="Rubio L.M."/>
            <person name="Valla S."/>
            <person name="Almeida N.F."/>
            <person name="Balasubramanian D."/>
            <person name="Cromes L."/>
            <person name="Curatti L."/>
            <person name="Du Z."/>
            <person name="Godsy E."/>
            <person name="Goodner B."/>
            <person name="Hellner-Burris K."/>
            <person name="Hernandez J.A."/>
            <person name="Houmiel K."/>
            <person name="Imperial J."/>
            <person name="Kennedy C."/>
            <person name="Larson T.J."/>
            <person name="Latreille P."/>
            <person name="Ligon L.S."/>
            <person name="Lu J."/>
            <person name="Maerk M."/>
            <person name="Miller N.M."/>
            <person name="Norton S."/>
            <person name="O'Carroll I.P."/>
            <person name="Paulsen I."/>
            <person name="Raulfs E.C."/>
            <person name="Roemer R."/>
            <person name="Rosser J."/>
            <person name="Segura D."/>
            <person name="Slater S."/>
            <person name="Stricklin S.L."/>
            <person name="Studholme D.J."/>
            <person name="Sun J."/>
            <person name="Viana C.J."/>
            <person name="Wallin E."/>
            <person name="Wang B."/>
            <person name="Wheeler C."/>
            <person name="Zhu H."/>
            <person name="Dean D.R."/>
            <person name="Dixon R."/>
            <person name="Wood D."/>
        </authorList>
    </citation>
    <scope>NUCLEOTIDE SEQUENCE [LARGE SCALE GENOMIC DNA]</scope>
    <source>
        <strain evidence="3">DJ / ATCC BAA-1303</strain>
    </source>
</reference>
<keyword evidence="3" id="KW-1185">Reference proteome</keyword>
<proteinExistence type="predicted"/>
<evidence type="ECO:0000313" key="2">
    <source>
        <dbReference type="EMBL" id="ACO81033.1"/>
    </source>
</evidence>
<feature type="signal peptide" evidence="1">
    <location>
        <begin position="1"/>
        <end position="24"/>
    </location>
</feature>
<dbReference type="OrthoDB" id="6903763at2"/>
<evidence type="ECO:0000256" key="1">
    <source>
        <dbReference type="SAM" id="SignalP"/>
    </source>
</evidence>
<feature type="chain" id="PRO_5002908751" description="DUF2790 domain-containing protein" evidence="1">
    <location>
        <begin position="25"/>
        <end position="85"/>
    </location>
</feature>
<dbReference type="HOGENOM" id="CLU_163360_2_1_6"/>
<sequence length="85" mass="9100">MKRFLSAFVAAASLAALGGTMAQAAEQPVVEHYAYGSKLDIAKVVSIEEPADVCRVVPVHMVYLDHGGHRHVVEYSVMGKCSQGN</sequence>
<dbReference type="EnsemblBacteria" id="ACO81033">
    <property type="protein sequence ID" value="ACO81033"/>
    <property type="gene ID" value="Avin_49370"/>
</dbReference>
<organism evidence="2 3">
    <name type="scientific">Azotobacter vinelandii (strain DJ / ATCC BAA-1303)</name>
    <dbReference type="NCBI Taxonomy" id="322710"/>
    <lineage>
        <taxon>Bacteria</taxon>
        <taxon>Pseudomonadati</taxon>
        <taxon>Pseudomonadota</taxon>
        <taxon>Gammaproteobacteria</taxon>
        <taxon>Pseudomonadales</taxon>
        <taxon>Pseudomonadaceae</taxon>
        <taxon>Azotobacter</taxon>
    </lineage>
</organism>
<evidence type="ECO:0000313" key="3">
    <source>
        <dbReference type="Proteomes" id="UP000002424"/>
    </source>
</evidence>
<dbReference type="EMBL" id="CP001157">
    <property type="protein sequence ID" value="ACO81033.1"/>
    <property type="molecule type" value="Genomic_DNA"/>
</dbReference>
<accession>C1DL40</accession>
<protein>
    <recommendedName>
        <fullName evidence="4">DUF2790 domain-containing protein</fullName>
    </recommendedName>
</protein>
<dbReference type="Proteomes" id="UP000002424">
    <property type="component" value="Chromosome"/>
</dbReference>
<dbReference type="InterPro" id="IPR021245">
    <property type="entry name" value="DUF2790"/>
</dbReference>
<dbReference type="KEGG" id="avn:Avin_49370"/>
<evidence type="ECO:0008006" key="4">
    <source>
        <dbReference type="Google" id="ProtNLM"/>
    </source>
</evidence>
<dbReference type="GeneID" id="88187791"/>
<gene>
    <name evidence="2" type="ordered locus">Avin_49370</name>
</gene>
<dbReference type="RefSeq" id="WP_012703395.1">
    <property type="nucleotide sequence ID" value="NC_012560.1"/>
</dbReference>
<dbReference type="Gene3D" id="2.30.140.50">
    <property type="entry name" value="Protein of unknown function DUF2790"/>
    <property type="match status" value="1"/>
</dbReference>